<feature type="signal peptide" evidence="2">
    <location>
        <begin position="1"/>
        <end position="27"/>
    </location>
</feature>
<accession>A0A1M6LE64</accession>
<protein>
    <recommendedName>
        <fullName evidence="5">DUF3443 domain-containing protein</fullName>
    </recommendedName>
</protein>
<reference evidence="3 4" key="1">
    <citation type="submission" date="2016-11" db="EMBL/GenBank/DDBJ databases">
        <authorList>
            <person name="Jaros S."/>
            <person name="Januszkiewicz K."/>
            <person name="Wedrychowicz H."/>
        </authorList>
    </citation>
    <scope>NUCLEOTIDE SEQUENCE [LARGE SCALE GENOMIC DNA]</scope>
    <source>
        <strain evidence="3 4">LMG 20594</strain>
    </source>
</reference>
<dbReference type="EMBL" id="FRAB01000005">
    <property type="protein sequence ID" value="SHJ69503.1"/>
    <property type="molecule type" value="Genomic_DNA"/>
</dbReference>
<gene>
    <name evidence="3" type="ORF">SAMN05192548_100573</name>
</gene>
<evidence type="ECO:0000256" key="1">
    <source>
        <dbReference type="SAM" id="MobiDB-lite"/>
    </source>
</evidence>
<feature type="chain" id="PRO_5009919204" description="DUF3443 domain-containing protein" evidence="2">
    <location>
        <begin position="28"/>
        <end position="433"/>
    </location>
</feature>
<proteinExistence type="predicted"/>
<name>A0A1M6LE64_9BURK</name>
<dbReference type="Proteomes" id="UP000184395">
    <property type="component" value="Unassembled WGS sequence"/>
</dbReference>
<feature type="compositionally biased region" description="Low complexity" evidence="1">
    <location>
        <begin position="35"/>
        <end position="51"/>
    </location>
</feature>
<dbReference type="Pfam" id="PF11925">
    <property type="entry name" value="DUF3443"/>
    <property type="match status" value="1"/>
</dbReference>
<organism evidence="3 4">
    <name type="scientific">Paraburkholderia terricola</name>
    <dbReference type="NCBI Taxonomy" id="169427"/>
    <lineage>
        <taxon>Bacteria</taxon>
        <taxon>Pseudomonadati</taxon>
        <taxon>Pseudomonadota</taxon>
        <taxon>Betaproteobacteria</taxon>
        <taxon>Burkholderiales</taxon>
        <taxon>Burkholderiaceae</taxon>
        <taxon>Paraburkholderia</taxon>
    </lineage>
</organism>
<sequence length="433" mass="43159">MRTMRIAEKLKGWVQAALAVALLSAVAACGGGGDDSPSSSSGSGTSGSTSGLPASPTQQPIAATAANTVAITVGPGATGVINIPTVSVTLCAPGTNTCQTINNVQVDTGSFGLRVVNSVLNSTMQSALQPSTISGSQLAECATFADGYTWGTVRTATIKIGGETTSTAIPVQIIGDKDASTVPAACSNTGGSAENTVSDLGANGILGIGTALTDCGSTCANPATAVNSSNYFACPGGTSCTRAAVPVAQQVANPVANFPTDNNGVIVQMPPIPDTGAASATGTLVFGIGTQSNNALAAANTFTTDAFGDLTRSVFNGATVTAFLDSGSNGYFFADSSLTLCGSNFSGFYCPSSAQTRSITLVGANNVQATANIGILSASTLFGSGNKFAYNDLAGQLGSSTAFDLGLPFFYGRYVYHGFDKRASGGQAPYVAF</sequence>
<keyword evidence="2" id="KW-0732">Signal</keyword>
<evidence type="ECO:0000313" key="4">
    <source>
        <dbReference type="Proteomes" id="UP000184395"/>
    </source>
</evidence>
<feature type="region of interest" description="Disordered" evidence="1">
    <location>
        <begin position="33"/>
        <end position="58"/>
    </location>
</feature>
<dbReference type="OrthoDB" id="5289858at2"/>
<evidence type="ECO:0000256" key="2">
    <source>
        <dbReference type="SAM" id="SignalP"/>
    </source>
</evidence>
<dbReference type="InterPro" id="IPR021847">
    <property type="entry name" value="DUF3443"/>
</dbReference>
<evidence type="ECO:0008006" key="5">
    <source>
        <dbReference type="Google" id="ProtNLM"/>
    </source>
</evidence>
<dbReference type="PROSITE" id="PS51257">
    <property type="entry name" value="PROKAR_LIPOPROTEIN"/>
    <property type="match status" value="1"/>
</dbReference>
<dbReference type="RefSeq" id="WP_073427780.1">
    <property type="nucleotide sequence ID" value="NZ_CADFGY010000006.1"/>
</dbReference>
<dbReference type="AlphaFoldDB" id="A0A1M6LE64"/>
<evidence type="ECO:0000313" key="3">
    <source>
        <dbReference type="EMBL" id="SHJ69503.1"/>
    </source>
</evidence>